<proteinExistence type="predicted"/>
<sequence length="253" mass="27390">MINANGVTQFFKTNAPAILTASACVGTVATAILTAKSTTLAVEKIADYCEANLRSPEDLSWKEKFAVSYRVYITPAIAGVCTLVSIIAANRIQYSRGAAFALAYTGSEAAFKRYREAVADVVKPKDREKIKARVAEKSIQDAGKPVSGSVLVASSGDVLCYDVFSGRYFKSDIETIRRVENNINGQLNLECYASLNEFYNGLGIPPIAAGELVGWSEPNSLSVEFGSQLTEKGEPVLTVDFLVSPKENYFKIN</sequence>
<accession>A0A8S5LE06</accession>
<dbReference type="InterPro" id="IPR045933">
    <property type="entry name" value="DUF6353"/>
</dbReference>
<dbReference type="EMBL" id="BK014692">
    <property type="protein sequence ID" value="DAD68121.1"/>
    <property type="molecule type" value="Genomic_DNA"/>
</dbReference>
<keyword evidence="1" id="KW-0812">Transmembrane</keyword>
<reference evidence="2" key="1">
    <citation type="journal article" date="2021" name="Proc. Natl. Acad. Sci. U.S.A.">
        <title>A Catalog of Tens of Thousands of Viruses from Human Metagenomes Reveals Hidden Associations with Chronic Diseases.</title>
        <authorList>
            <person name="Tisza M.J."/>
            <person name="Buck C.B."/>
        </authorList>
    </citation>
    <scope>NUCLEOTIDE SEQUENCE</scope>
    <source>
        <strain evidence="2">Ctj495</strain>
    </source>
</reference>
<keyword evidence="1" id="KW-0472">Membrane</keyword>
<keyword evidence="1" id="KW-1133">Transmembrane helix</keyword>
<name>A0A8S5LE06_9CAUD</name>
<protein>
    <submittedName>
        <fullName evidence="2">Uncharacterized protein</fullName>
    </submittedName>
</protein>
<evidence type="ECO:0000256" key="1">
    <source>
        <dbReference type="SAM" id="Phobius"/>
    </source>
</evidence>
<feature type="transmembrane region" description="Helical" evidence="1">
    <location>
        <begin position="69"/>
        <end position="89"/>
    </location>
</feature>
<evidence type="ECO:0000313" key="2">
    <source>
        <dbReference type="EMBL" id="DAD68121.1"/>
    </source>
</evidence>
<organism evidence="2">
    <name type="scientific">Siphoviridae sp. ctj495</name>
    <dbReference type="NCBI Taxonomy" id="2823592"/>
    <lineage>
        <taxon>Viruses</taxon>
        <taxon>Duplodnaviria</taxon>
        <taxon>Heunggongvirae</taxon>
        <taxon>Uroviricota</taxon>
        <taxon>Caudoviricetes</taxon>
    </lineage>
</organism>
<dbReference type="Pfam" id="PF19880">
    <property type="entry name" value="DUF6353"/>
    <property type="match status" value="1"/>
</dbReference>